<dbReference type="PANTHER" id="PTHR17224">
    <property type="entry name" value="PEPTIDYL-TRNA HYDROLASE"/>
    <property type="match status" value="1"/>
</dbReference>
<name>A0ABU3P3V7_9FIRM</name>
<evidence type="ECO:0000256" key="7">
    <source>
        <dbReference type="HAMAP-Rule" id="MF_00083"/>
    </source>
</evidence>
<feature type="binding site" evidence="7">
    <location>
        <position position="65"/>
    </location>
    <ligand>
        <name>tRNA</name>
        <dbReference type="ChEBI" id="CHEBI:17843"/>
    </ligand>
</feature>
<evidence type="ECO:0000256" key="1">
    <source>
        <dbReference type="ARBA" id="ARBA00013260"/>
    </source>
</evidence>
<feature type="site" description="Discriminates between blocked and unblocked aminoacyl-tRNA" evidence="7">
    <location>
        <position position="9"/>
    </location>
</feature>
<dbReference type="Gene3D" id="3.40.50.1470">
    <property type="entry name" value="Peptidyl-tRNA hydrolase"/>
    <property type="match status" value="1"/>
</dbReference>
<comment type="catalytic activity">
    <reaction evidence="7 8">
        <text>an N-acyl-L-alpha-aminoacyl-tRNA + H2O = an N-acyl-L-amino acid + a tRNA + H(+)</text>
        <dbReference type="Rhea" id="RHEA:54448"/>
        <dbReference type="Rhea" id="RHEA-COMP:10123"/>
        <dbReference type="Rhea" id="RHEA-COMP:13883"/>
        <dbReference type="ChEBI" id="CHEBI:15377"/>
        <dbReference type="ChEBI" id="CHEBI:15378"/>
        <dbReference type="ChEBI" id="CHEBI:59874"/>
        <dbReference type="ChEBI" id="CHEBI:78442"/>
        <dbReference type="ChEBI" id="CHEBI:138191"/>
        <dbReference type="EC" id="3.1.1.29"/>
    </reaction>
</comment>
<dbReference type="Pfam" id="PF01195">
    <property type="entry name" value="Pept_tRNA_hydro"/>
    <property type="match status" value="1"/>
</dbReference>
<accession>A0ABU3P3V7</accession>
<evidence type="ECO:0000256" key="3">
    <source>
        <dbReference type="ARBA" id="ARBA00022801"/>
    </source>
</evidence>
<dbReference type="NCBIfam" id="TIGR00447">
    <property type="entry name" value="pth"/>
    <property type="match status" value="1"/>
</dbReference>
<evidence type="ECO:0000256" key="9">
    <source>
        <dbReference type="RuleBase" id="RU004320"/>
    </source>
</evidence>
<comment type="subunit">
    <text evidence="7">Monomer.</text>
</comment>
<dbReference type="CDD" id="cd00462">
    <property type="entry name" value="PTH"/>
    <property type="match status" value="1"/>
</dbReference>
<reference evidence="10 11" key="1">
    <citation type="submission" date="2023-07" db="EMBL/GenBank/DDBJ databases">
        <title>The novel representative of Negativicutes class, Anaeroselena agilis gen. nov. sp. nov.</title>
        <authorList>
            <person name="Prokofeva M.I."/>
            <person name="Elcheninov A.G."/>
            <person name="Klyukina A."/>
            <person name="Kublanov I.V."/>
            <person name="Frolov E.N."/>
            <person name="Podosokorskaya O.A."/>
        </authorList>
    </citation>
    <scope>NUCLEOTIDE SEQUENCE [LARGE SCALE GENOMIC DNA]</scope>
    <source>
        <strain evidence="10 11">4137-cl</strain>
    </source>
</reference>
<evidence type="ECO:0000313" key="11">
    <source>
        <dbReference type="Proteomes" id="UP001254848"/>
    </source>
</evidence>
<proteinExistence type="inferred from homology"/>
<keyword evidence="3 7" id="KW-0378">Hydrolase</keyword>
<evidence type="ECO:0000256" key="8">
    <source>
        <dbReference type="RuleBase" id="RU000673"/>
    </source>
</evidence>
<evidence type="ECO:0000256" key="5">
    <source>
        <dbReference type="ARBA" id="ARBA00038063"/>
    </source>
</evidence>
<dbReference type="RefSeq" id="WP_413782161.1">
    <property type="nucleotide sequence ID" value="NZ_JAUOZS010000001.1"/>
</dbReference>
<comment type="subcellular location">
    <subcellularLocation>
        <location evidence="7">Cytoplasm</location>
    </subcellularLocation>
</comment>
<feature type="site" description="Stabilizes the basic form of H active site to accept a proton" evidence="7">
    <location>
        <position position="90"/>
    </location>
</feature>
<protein>
    <recommendedName>
        <fullName evidence="6 7">Peptidyl-tRNA hydrolase</fullName>
        <shortName evidence="7">Pth</shortName>
        <ecNumber evidence="1 7">3.1.1.29</ecNumber>
    </recommendedName>
</protein>
<comment type="caution">
    <text evidence="7">Lacks conserved residue(s) required for the propagation of feature annotation.</text>
</comment>
<keyword evidence="11" id="KW-1185">Reference proteome</keyword>
<dbReference type="Proteomes" id="UP001254848">
    <property type="component" value="Unassembled WGS sequence"/>
</dbReference>
<keyword evidence="2 7" id="KW-0820">tRNA-binding</keyword>
<dbReference type="GO" id="GO:0004045">
    <property type="term" value="F:peptidyl-tRNA hydrolase activity"/>
    <property type="evidence" value="ECO:0007669"/>
    <property type="project" value="UniProtKB-EC"/>
</dbReference>
<dbReference type="PROSITE" id="PS01195">
    <property type="entry name" value="PEPT_TRNA_HYDROL_1"/>
    <property type="match status" value="1"/>
</dbReference>
<comment type="function">
    <text evidence="7">Catalyzes the release of premature peptidyl moieties from peptidyl-tRNA molecules trapped in stalled 50S ribosomal subunits, and thus maintains levels of free tRNAs and 50S ribosomes.</text>
</comment>
<evidence type="ECO:0000256" key="6">
    <source>
        <dbReference type="ARBA" id="ARBA00050038"/>
    </source>
</evidence>
<feature type="active site" description="Proton acceptor" evidence="7">
    <location>
        <position position="19"/>
    </location>
</feature>
<comment type="function">
    <text evidence="7">Hydrolyzes ribosome-free peptidyl-tRNAs (with 1 or more amino acids incorporated), which drop off the ribosome during protein synthesis, or as a result of ribosome stalling.</text>
</comment>
<dbReference type="EC" id="3.1.1.29" evidence="1 7"/>
<dbReference type="EMBL" id="JAUOZS010000001">
    <property type="protein sequence ID" value="MDT8903713.1"/>
    <property type="molecule type" value="Genomic_DNA"/>
</dbReference>
<comment type="caution">
    <text evidence="10">The sequence shown here is derived from an EMBL/GenBank/DDBJ whole genome shotgun (WGS) entry which is preliminary data.</text>
</comment>
<feature type="binding site" evidence="7">
    <location>
        <position position="14"/>
    </location>
    <ligand>
        <name>tRNA</name>
        <dbReference type="ChEBI" id="CHEBI:17843"/>
    </ligand>
</feature>
<dbReference type="HAMAP" id="MF_00083">
    <property type="entry name" value="Pept_tRNA_hydro_bact"/>
    <property type="match status" value="1"/>
</dbReference>
<dbReference type="PANTHER" id="PTHR17224:SF1">
    <property type="entry name" value="PEPTIDYL-TRNA HYDROLASE"/>
    <property type="match status" value="1"/>
</dbReference>
<dbReference type="InterPro" id="IPR001328">
    <property type="entry name" value="Pept_tRNA_hydro"/>
</dbReference>
<keyword evidence="7" id="KW-0963">Cytoplasm</keyword>
<evidence type="ECO:0000313" key="10">
    <source>
        <dbReference type="EMBL" id="MDT8903713.1"/>
    </source>
</evidence>
<dbReference type="InterPro" id="IPR018171">
    <property type="entry name" value="Pept_tRNA_hydro_CS"/>
</dbReference>
<feature type="binding site" evidence="7">
    <location>
        <position position="63"/>
    </location>
    <ligand>
        <name>tRNA</name>
        <dbReference type="ChEBI" id="CHEBI:17843"/>
    </ligand>
</feature>
<keyword evidence="4 7" id="KW-0694">RNA-binding</keyword>
<dbReference type="InterPro" id="IPR036416">
    <property type="entry name" value="Pept_tRNA_hydro_sf"/>
</dbReference>
<evidence type="ECO:0000256" key="4">
    <source>
        <dbReference type="ARBA" id="ARBA00022884"/>
    </source>
</evidence>
<comment type="similarity">
    <text evidence="5 7 9">Belongs to the PTH family.</text>
</comment>
<gene>
    <name evidence="7 10" type="primary">pth</name>
    <name evidence="10" type="ORF">Q4T40_20995</name>
</gene>
<evidence type="ECO:0000256" key="2">
    <source>
        <dbReference type="ARBA" id="ARBA00022555"/>
    </source>
</evidence>
<dbReference type="SUPFAM" id="SSF53178">
    <property type="entry name" value="Peptidyl-tRNA hydrolase-like"/>
    <property type="match status" value="1"/>
</dbReference>
<organism evidence="10 11">
    <name type="scientific">Anaeroselena agilis</name>
    <dbReference type="NCBI Taxonomy" id="3063788"/>
    <lineage>
        <taxon>Bacteria</taxon>
        <taxon>Bacillati</taxon>
        <taxon>Bacillota</taxon>
        <taxon>Negativicutes</taxon>
        <taxon>Acetonemataceae</taxon>
        <taxon>Anaeroselena</taxon>
    </lineage>
</organism>
<sequence length="185" mass="20123">MKIVVGLGNPGREYSATRHNVGFMAVDELAARWNVASWREKFGALVAEHRGQETVLLVKPQTYMNLSGQAVSALVRWHKLDAADIIVVYDDIDLPAGKLRLRPAGGAGGHRGIESMLAHLGKDAFARVRIGVGRPPEYMETADYVLGRFSAEEQPLMAEAVRRAASAVEAVLKDGLAKAANEYNK</sequence>